<dbReference type="Pfam" id="PF00753">
    <property type="entry name" value="Lactamase_B"/>
    <property type="match status" value="1"/>
</dbReference>
<sequence length="285" mass="31426">MNSLALTDNIGTQPRLPLRVTVYKVLAGDLIHVQTPNEESLLIDCGFHRGKAILEAVLGQKRSLDVIVVTHQHLDHFATLANFVSSSEIRPRIYHSGVSYPQGYTPSVSLSTCPHYGGLEAPLWQQYSTYIRGTHRWKLIGGLSDVKVSNLLPSEQFQVESDGEYHSLNRSSTPLLIEYAGHRIMIGSDAEADQLIGAIERNAVTVGLYIASSHGRPTHNDASALKALNPAFICLTDSFEGSDFTKHYRKAVPGVDVRSVNIDGSQCYSFWSDGRVERESVEVYG</sequence>
<proteinExistence type="predicted"/>
<dbReference type="Gene3D" id="3.60.15.10">
    <property type="entry name" value="Ribonuclease Z/Hydroxyacylglutathione hydrolase-like"/>
    <property type="match status" value="1"/>
</dbReference>
<dbReference type="PANTHER" id="PTHR30619">
    <property type="entry name" value="DNA INTERNALIZATION/COMPETENCE PROTEIN COMEC/REC2"/>
    <property type="match status" value="1"/>
</dbReference>
<reference evidence="3" key="1">
    <citation type="submission" date="2016-10" db="EMBL/GenBank/DDBJ databases">
        <authorList>
            <person name="Varghese N."/>
        </authorList>
    </citation>
    <scope>NUCLEOTIDE SEQUENCE [LARGE SCALE GENOMIC DNA]</scope>
    <source>
        <strain evidence="3">92MFCol6.1</strain>
    </source>
</reference>
<dbReference type="InterPro" id="IPR036866">
    <property type="entry name" value="RibonucZ/Hydroxyglut_hydro"/>
</dbReference>
<dbReference type="SUPFAM" id="SSF56281">
    <property type="entry name" value="Metallo-hydrolase/oxidoreductase"/>
    <property type="match status" value="1"/>
</dbReference>
<gene>
    <name evidence="2" type="ORF">SAMN04488690_3843</name>
</gene>
<dbReference type="EMBL" id="FWEU01000006">
    <property type="protein sequence ID" value="SLM26085.1"/>
    <property type="molecule type" value="Genomic_DNA"/>
</dbReference>
<accession>A0A1W1H397</accession>
<dbReference type="InterPro" id="IPR052159">
    <property type="entry name" value="Competence_DNA_uptake"/>
</dbReference>
<dbReference type="Proteomes" id="UP000191133">
    <property type="component" value="Unassembled WGS sequence"/>
</dbReference>
<dbReference type="RefSeq" id="WP_080150518.1">
    <property type="nucleotide sequence ID" value="NZ_FWEU01000006.1"/>
</dbReference>
<dbReference type="InterPro" id="IPR001279">
    <property type="entry name" value="Metallo-B-lactamas"/>
</dbReference>
<name>A0A1W1H397_9GAMM</name>
<feature type="domain" description="Metallo-beta-lactamase" evidence="1">
    <location>
        <begin position="36"/>
        <end position="201"/>
    </location>
</feature>
<evidence type="ECO:0000259" key="1">
    <source>
        <dbReference type="Pfam" id="PF00753"/>
    </source>
</evidence>
<evidence type="ECO:0000313" key="2">
    <source>
        <dbReference type="EMBL" id="SLM26085.1"/>
    </source>
</evidence>
<evidence type="ECO:0000313" key="3">
    <source>
        <dbReference type="Proteomes" id="UP000191133"/>
    </source>
</evidence>
<organism evidence="2 3">
    <name type="scientific">Stenotrophomonas indicatrix</name>
    <dbReference type="NCBI Taxonomy" id="2045451"/>
    <lineage>
        <taxon>Bacteria</taxon>
        <taxon>Pseudomonadati</taxon>
        <taxon>Pseudomonadota</taxon>
        <taxon>Gammaproteobacteria</taxon>
        <taxon>Lysobacterales</taxon>
        <taxon>Lysobacteraceae</taxon>
        <taxon>Stenotrophomonas</taxon>
    </lineage>
</organism>
<dbReference type="PANTHER" id="PTHR30619:SF1">
    <property type="entry name" value="RECOMBINATION PROTEIN 2"/>
    <property type="match status" value="1"/>
</dbReference>
<protein>
    <submittedName>
        <fullName evidence="2">Metallo-beta-lactamase superfamily protein</fullName>
    </submittedName>
</protein>
<dbReference type="AlphaFoldDB" id="A0A1W1H397"/>